<proteinExistence type="predicted"/>
<evidence type="ECO:0000313" key="1">
    <source>
        <dbReference type="EMBL" id="DAF88202.1"/>
    </source>
</evidence>
<reference evidence="1" key="1">
    <citation type="journal article" date="2021" name="Proc. Natl. Acad. Sci. U.S.A.">
        <title>A Catalog of Tens of Thousands of Viruses from Human Metagenomes Reveals Hidden Associations with Chronic Diseases.</title>
        <authorList>
            <person name="Tisza M.J."/>
            <person name="Buck C.B."/>
        </authorList>
    </citation>
    <scope>NUCLEOTIDE SEQUENCE</scope>
    <source>
        <strain evidence="1">CtwSu1</strain>
    </source>
</reference>
<dbReference type="EMBL" id="BK015981">
    <property type="protein sequence ID" value="DAF88202.1"/>
    <property type="molecule type" value="Genomic_DNA"/>
</dbReference>
<organism evidence="1">
    <name type="scientific">Myoviridae sp. ctwSu1</name>
    <dbReference type="NCBI Taxonomy" id="2825207"/>
    <lineage>
        <taxon>Viruses</taxon>
        <taxon>Duplodnaviria</taxon>
        <taxon>Heunggongvirae</taxon>
        <taxon>Uroviricota</taxon>
        <taxon>Caudoviricetes</taxon>
    </lineage>
</organism>
<sequence length="145" mass="16480">MLWGGLWHNNKKGQSMWQLTNQTDILALHAQFIWADEFDWQELAQSDPVYTLTGAVDIQQGTKKAGRPITLDGTHTRTTRAELAKLQAWADVPELTLTLIHPKGKKYQVIFGRPAISDIKFTKPHSPKDESDEDKCTLNLHFLTI</sequence>
<protein>
    <submittedName>
        <fullName evidence="1">Uncharacterized protein</fullName>
    </submittedName>
</protein>
<name>A0A8S5U199_9CAUD</name>
<accession>A0A8S5U199</accession>